<dbReference type="Gene3D" id="2.160.20.10">
    <property type="entry name" value="Single-stranded right-handed beta-helix, Pectin lyase-like"/>
    <property type="match status" value="1"/>
</dbReference>
<organism evidence="2 3">
    <name type="scientific">Geodia barretti</name>
    <name type="common">Barrett's horny sponge</name>
    <dbReference type="NCBI Taxonomy" id="519541"/>
    <lineage>
        <taxon>Eukaryota</taxon>
        <taxon>Metazoa</taxon>
        <taxon>Porifera</taxon>
        <taxon>Demospongiae</taxon>
        <taxon>Heteroscleromorpha</taxon>
        <taxon>Tetractinellida</taxon>
        <taxon>Astrophorina</taxon>
        <taxon>Geodiidae</taxon>
        <taxon>Geodia</taxon>
    </lineage>
</organism>
<dbReference type="AlphaFoldDB" id="A0AA35SZK7"/>
<gene>
    <name evidence="2" type="ORF">GBAR_LOCUS21722</name>
</gene>
<sequence>MHLLRKPAELLVWLTSLLLALSSRGSLASDNEIKTFSVGGNNSDLISTLEEIQEYIVNGSGGYFRLAIANGEYYFTGPNATALATFYNVSHISIVGEEQGSTVIHGGGEAGFVFREVNNLTLANLTFSNCSSLQNSTTTRDREPGNLSFVEFSSALYIESCSDINVESTTVTSSNAVGLAMFNNYGTNTFSNAVFSSNLHPPSDSGSSGYGGGGVILEFSFCRPGYLSCNNSDPVEVSNASFDFSDCSFTGNNASSQGLDVFSVYPHGTEHMGFGNGGGLAVYFRGRSINNSVTLRNCEISYNWAEFGGGLYVDFGDESRGNVFRHTSDGESLSVIGLNGPFAGVNPCLTQSVGGGVMVLFYYYPPDPFLWPGYYANVSGNVVEFSGTYINSNGACWGGGVSVLSSRSLPGSPQTNSVSFNNCSFEQNKAVSSAAMDINVLRPDASRGELLTPTITDCVFSNNTAYSHSSSHIPNLRGYQFGIGALCLNSISANFSGRNYFSDNQGGGLVVSGADIFVSEGSSLVFERNNG</sequence>
<evidence type="ECO:0000313" key="2">
    <source>
        <dbReference type="EMBL" id="CAI8039045.1"/>
    </source>
</evidence>
<comment type="caution">
    <text evidence="2">The sequence shown here is derived from an EMBL/GenBank/DDBJ whole genome shotgun (WGS) entry which is preliminary data.</text>
</comment>
<reference evidence="2" key="1">
    <citation type="submission" date="2023-03" db="EMBL/GenBank/DDBJ databases">
        <authorList>
            <person name="Steffen K."/>
            <person name="Cardenas P."/>
        </authorList>
    </citation>
    <scope>NUCLEOTIDE SEQUENCE</scope>
</reference>
<proteinExistence type="predicted"/>
<dbReference type="InterPro" id="IPR012334">
    <property type="entry name" value="Pectin_lyas_fold"/>
</dbReference>
<protein>
    <recommendedName>
        <fullName evidence="4">Right handed beta helix domain-containing protein</fullName>
    </recommendedName>
</protein>
<name>A0AA35SZK7_GEOBA</name>
<evidence type="ECO:0008006" key="4">
    <source>
        <dbReference type="Google" id="ProtNLM"/>
    </source>
</evidence>
<feature type="non-terminal residue" evidence="2">
    <location>
        <position position="531"/>
    </location>
</feature>
<evidence type="ECO:0000256" key="1">
    <source>
        <dbReference type="SAM" id="SignalP"/>
    </source>
</evidence>
<keyword evidence="3" id="KW-1185">Reference proteome</keyword>
<feature type="chain" id="PRO_5041417869" description="Right handed beta helix domain-containing protein" evidence="1">
    <location>
        <begin position="29"/>
        <end position="531"/>
    </location>
</feature>
<dbReference type="SUPFAM" id="SSF51126">
    <property type="entry name" value="Pectin lyase-like"/>
    <property type="match status" value="2"/>
</dbReference>
<dbReference type="Proteomes" id="UP001174909">
    <property type="component" value="Unassembled WGS sequence"/>
</dbReference>
<dbReference type="EMBL" id="CASHTH010003024">
    <property type="protein sequence ID" value="CAI8039045.1"/>
    <property type="molecule type" value="Genomic_DNA"/>
</dbReference>
<accession>A0AA35SZK7</accession>
<feature type="signal peptide" evidence="1">
    <location>
        <begin position="1"/>
        <end position="28"/>
    </location>
</feature>
<evidence type="ECO:0000313" key="3">
    <source>
        <dbReference type="Proteomes" id="UP001174909"/>
    </source>
</evidence>
<keyword evidence="1" id="KW-0732">Signal</keyword>
<dbReference type="InterPro" id="IPR011050">
    <property type="entry name" value="Pectin_lyase_fold/virulence"/>
</dbReference>